<accession>A0ABV5LTN2</accession>
<keyword evidence="10" id="KW-1185">Reference proteome</keyword>
<feature type="compositionally biased region" description="Low complexity" evidence="6">
    <location>
        <begin position="578"/>
        <end position="588"/>
    </location>
</feature>
<gene>
    <name evidence="9" type="ORF">ACFFVI_10735</name>
</gene>
<evidence type="ECO:0000256" key="5">
    <source>
        <dbReference type="ARBA" id="ARBA00023136"/>
    </source>
</evidence>
<feature type="transmembrane region" description="Helical" evidence="7">
    <location>
        <begin position="60"/>
        <end position="77"/>
    </location>
</feature>
<proteinExistence type="predicted"/>
<feature type="domain" description="ResB-like" evidence="8">
    <location>
        <begin position="57"/>
        <end position="542"/>
    </location>
</feature>
<dbReference type="PANTHER" id="PTHR31566:SF0">
    <property type="entry name" value="CYTOCHROME C BIOGENESIS PROTEIN CCS1, CHLOROPLASTIC"/>
    <property type="match status" value="1"/>
</dbReference>
<keyword evidence="2 7" id="KW-0812">Transmembrane</keyword>
<comment type="subcellular location">
    <subcellularLocation>
        <location evidence="1">Membrane</location>
        <topology evidence="1">Multi-pass membrane protein</topology>
    </subcellularLocation>
</comment>
<comment type="caution">
    <text evidence="9">The sequence shown here is derived from an EMBL/GenBank/DDBJ whole genome shotgun (WGS) entry which is preliminary data.</text>
</comment>
<dbReference type="RefSeq" id="WP_380139075.1">
    <property type="nucleotide sequence ID" value="NZ_JBHLUI010000010.1"/>
</dbReference>
<evidence type="ECO:0000256" key="2">
    <source>
        <dbReference type="ARBA" id="ARBA00022692"/>
    </source>
</evidence>
<keyword evidence="3" id="KW-0201">Cytochrome c-type biogenesis</keyword>
<reference evidence="9 10" key="1">
    <citation type="submission" date="2024-09" db="EMBL/GenBank/DDBJ databases">
        <authorList>
            <person name="Sun Q."/>
            <person name="Mori K."/>
        </authorList>
    </citation>
    <scope>NUCLEOTIDE SEQUENCE [LARGE SCALE GENOMIC DNA]</scope>
    <source>
        <strain evidence="9 10">TISTR 1856</strain>
    </source>
</reference>
<evidence type="ECO:0000256" key="3">
    <source>
        <dbReference type="ARBA" id="ARBA00022748"/>
    </source>
</evidence>
<feature type="region of interest" description="Disordered" evidence="6">
    <location>
        <begin position="1"/>
        <end position="37"/>
    </location>
</feature>
<dbReference type="PANTHER" id="PTHR31566">
    <property type="entry name" value="CYTOCHROME C BIOGENESIS PROTEIN CCS1, CHLOROPLASTIC"/>
    <property type="match status" value="1"/>
</dbReference>
<evidence type="ECO:0000259" key="8">
    <source>
        <dbReference type="Pfam" id="PF05140"/>
    </source>
</evidence>
<keyword evidence="4 7" id="KW-1133">Transmembrane helix</keyword>
<feature type="compositionally biased region" description="Gly residues" evidence="6">
    <location>
        <begin position="568"/>
        <end position="577"/>
    </location>
</feature>
<evidence type="ECO:0000256" key="4">
    <source>
        <dbReference type="ARBA" id="ARBA00022989"/>
    </source>
</evidence>
<evidence type="ECO:0000256" key="6">
    <source>
        <dbReference type="SAM" id="MobiDB-lite"/>
    </source>
</evidence>
<sequence length="588" mass="61954">MARDRIDPTHLEDRRDEYADAGPAPTGSPARTPRPGQAAPLAPAEFLRYCWRQLTSMRTALFLLLLLAVAAVPGSTFPQENNDPAGVATYLSEHPDLGPWLERLQVFHVYSSVWFSAIYLLLFISLVGCVLPRAKVHLAGMRARPPRTPARLERLPEHRRAELAVPAADALAAARTVLRRRRFRVEPQAAAAGDVGSVSAEKGHHRETGNLLFHLSLIGILAAVAVGSVFSYSGQRLVTVGSTMVGTTLDTFSGGAFASQTQVPPFRLALQGMDVAFEAQQTSQFGQPRQFAANVQLTDAPGDAPRAERIAVNHPAMVGSTQISLSGNGYAPVIVVRDGQGTVVADSPVPFLPQSGNYDSTGVVKVPDAVDAAGDPVQIGLRGVFLPTVTLNAEGLPVSAFPDLGNPLLAMNVFTGDLGLDDGVAQNVYELDTAGLQQVLDEQGRPFAVQLEPGQSVQLPDGLGSITFEGVERFASFDVRYTPGQTVALVSSLLAALGLILSLFLPRRRVWVRVREDGVGGSVVEVAGLARGNDAGLGEEVDRVLAGLREALTPASPGAPRMGDHGGEAAGASGGTDGSTAGTGRTTR</sequence>
<evidence type="ECO:0000256" key="1">
    <source>
        <dbReference type="ARBA" id="ARBA00004141"/>
    </source>
</evidence>
<feature type="compositionally biased region" description="Basic and acidic residues" evidence="6">
    <location>
        <begin position="1"/>
        <end position="18"/>
    </location>
</feature>
<evidence type="ECO:0000256" key="7">
    <source>
        <dbReference type="SAM" id="Phobius"/>
    </source>
</evidence>
<keyword evidence="5 7" id="KW-0472">Membrane</keyword>
<evidence type="ECO:0000313" key="10">
    <source>
        <dbReference type="Proteomes" id="UP001589748"/>
    </source>
</evidence>
<dbReference type="EMBL" id="JBHMDM010000005">
    <property type="protein sequence ID" value="MFB9377446.1"/>
    <property type="molecule type" value="Genomic_DNA"/>
</dbReference>
<dbReference type="InterPro" id="IPR023494">
    <property type="entry name" value="Cyt_c_bgen_Ccs1/CcsB/ResB"/>
</dbReference>
<dbReference type="InterPro" id="IPR007816">
    <property type="entry name" value="ResB-like_domain"/>
</dbReference>
<evidence type="ECO:0000313" key="9">
    <source>
        <dbReference type="EMBL" id="MFB9377446.1"/>
    </source>
</evidence>
<feature type="region of interest" description="Disordered" evidence="6">
    <location>
        <begin position="553"/>
        <end position="588"/>
    </location>
</feature>
<dbReference type="Pfam" id="PF05140">
    <property type="entry name" value="ResB"/>
    <property type="match status" value="1"/>
</dbReference>
<organism evidence="9 10">
    <name type="scientific">Kineococcus gynurae</name>
    <dbReference type="NCBI Taxonomy" id="452979"/>
    <lineage>
        <taxon>Bacteria</taxon>
        <taxon>Bacillati</taxon>
        <taxon>Actinomycetota</taxon>
        <taxon>Actinomycetes</taxon>
        <taxon>Kineosporiales</taxon>
        <taxon>Kineosporiaceae</taxon>
        <taxon>Kineococcus</taxon>
    </lineage>
</organism>
<dbReference type="Proteomes" id="UP001589748">
    <property type="component" value="Unassembled WGS sequence"/>
</dbReference>
<feature type="transmembrane region" description="Helical" evidence="7">
    <location>
        <begin position="486"/>
        <end position="505"/>
    </location>
</feature>
<name>A0ABV5LTN2_9ACTN</name>
<protein>
    <submittedName>
        <fullName evidence="9">Cytochrome c biogenesis protein ResB</fullName>
    </submittedName>
</protein>
<feature type="transmembrane region" description="Helical" evidence="7">
    <location>
        <begin position="113"/>
        <end position="134"/>
    </location>
</feature>
<feature type="transmembrane region" description="Helical" evidence="7">
    <location>
        <begin position="211"/>
        <end position="232"/>
    </location>
</feature>